<dbReference type="PANTHER" id="PTHR39190">
    <property type="entry name" value="FLAGELLAR ASSEMBLY FACTOR FLIW"/>
    <property type="match status" value="1"/>
</dbReference>
<keyword evidence="6" id="KW-0282">Flagellum</keyword>
<gene>
    <name evidence="5" type="primary">fliW</name>
    <name evidence="6" type="ORF">Ana3638_07705</name>
</gene>
<reference evidence="6 7" key="1">
    <citation type="submission" date="2020-01" db="EMBL/GenBank/DDBJ databases">
        <title>Genome analysis of Anaerocolumna sp. CBA3638.</title>
        <authorList>
            <person name="Kim J."/>
            <person name="Roh S.W."/>
        </authorList>
    </citation>
    <scope>NUCLEOTIDE SEQUENCE [LARGE SCALE GENOMIC DNA]</scope>
    <source>
        <strain evidence="6 7">CBA3638</strain>
    </source>
</reference>
<proteinExistence type="inferred from homology"/>
<dbReference type="InterPro" id="IPR024046">
    <property type="entry name" value="Flagellar_assmbl_FliW_dom_sf"/>
</dbReference>
<dbReference type="GO" id="GO:0005737">
    <property type="term" value="C:cytoplasm"/>
    <property type="evidence" value="ECO:0007669"/>
    <property type="project" value="UniProtKB-SubCell"/>
</dbReference>
<comment type="function">
    <text evidence="5">Acts as an anti-CsrA protein, binds CsrA and prevents it from repressing translation of its target genes, one of which is flagellin. Binds to flagellin and participates in the assembly of the flagellum.</text>
</comment>
<comment type="subcellular location">
    <subcellularLocation>
        <location evidence="5">Cytoplasm</location>
    </subcellularLocation>
</comment>
<dbReference type="PANTHER" id="PTHR39190:SF1">
    <property type="entry name" value="FLAGELLAR ASSEMBLY FACTOR FLIW"/>
    <property type="match status" value="1"/>
</dbReference>
<dbReference type="Gene3D" id="2.30.290.10">
    <property type="entry name" value="BH3618-like"/>
    <property type="match status" value="1"/>
</dbReference>
<dbReference type="HAMAP" id="MF_01185">
    <property type="entry name" value="FliW"/>
    <property type="match status" value="1"/>
</dbReference>
<dbReference type="Pfam" id="PF02623">
    <property type="entry name" value="FliW"/>
    <property type="match status" value="1"/>
</dbReference>
<evidence type="ECO:0000256" key="3">
    <source>
        <dbReference type="ARBA" id="ARBA00022845"/>
    </source>
</evidence>
<comment type="subunit">
    <text evidence="5">Interacts with translational regulator CsrA and flagellin(s).</text>
</comment>
<evidence type="ECO:0000256" key="1">
    <source>
        <dbReference type="ARBA" id="ARBA00022490"/>
    </source>
</evidence>
<sequence length="155" mass="17930">MLVKTKYFGEIDLDADKIITFPQGIMGFEEYKRYTILYDAEEGKKANISWLQSLDEQALALPVVNPFLVKEDYNPIVEDEILKPLGEIDEQNLIILLSLTVPTDITKMSVNLKAPFLINSDTRKGSQVILENQNYEVKYYIYDKMKKLKEEKGEE</sequence>
<dbReference type="AlphaFoldDB" id="A0A6P1TKL1"/>
<evidence type="ECO:0000313" key="7">
    <source>
        <dbReference type="Proteomes" id="UP000464314"/>
    </source>
</evidence>
<evidence type="ECO:0000256" key="4">
    <source>
        <dbReference type="ARBA" id="ARBA00023186"/>
    </source>
</evidence>
<dbReference type="RefSeq" id="WP_161837503.1">
    <property type="nucleotide sequence ID" value="NZ_CP048000.1"/>
</dbReference>
<protein>
    <recommendedName>
        <fullName evidence="5">Flagellar assembly factor FliW</fullName>
    </recommendedName>
</protein>
<dbReference type="KEGG" id="anr:Ana3638_07705"/>
<keyword evidence="1 5" id="KW-0963">Cytoplasm</keyword>
<keyword evidence="6" id="KW-0969">Cilium</keyword>
<accession>A0A6P1TKL1</accession>
<evidence type="ECO:0000256" key="5">
    <source>
        <dbReference type="HAMAP-Rule" id="MF_01185"/>
    </source>
</evidence>
<dbReference type="InterPro" id="IPR003775">
    <property type="entry name" value="Flagellar_assembly_factor_FliW"/>
</dbReference>
<keyword evidence="4 5" id="KW-0143">Chaperone</keyword>
<keyword evidence="2 5" id="KW-1005">Bacterial flagellum biogenesis</keyword>
<keyword evidence="7" id="KW-1185">Reference proteome</keyword>
<keyword evidence="3 5" id="KW-0810">Translation regulation</keyword>
<dbReference type="Proteomes" id="UP000464314">
    <property type="component" value="Chromosome"/>
</dbReference>
<dbReference type="GO" id="GO:0044780">
    <property type="term" value="P:bacterial-type flagellum assembly"/>
    <property type="evidence" value="ECO:0007669"/>
    <property type="project" value="UniProtKB-UniRule"/>
</dbReference>
<comment type="similarity">
    <text evidence="5">Belongs to the FliW family.</text>
</comment>
<dbReference type="GO" id="GO:0006417">
    <property type="term" value="P:regulation of translation"/>
    <property type="evidence" value="ECO:0007669"/>
    <property type="project" value="UniProtKB-KW"/>
</dbReference>
<evidence type="ECO:0000313" key="6">
    <source>
        <dbReference type="EMBL" id="QHQ60669.1"/>
    </source>
</evidence>
<keyword evidence="6" id="KW-0966">Cell projection</keyword>
<evidence type="ECO:0000256" key="2">
    <source>
        <dbReference type="ARBA" id="ARBA00022795"/>
    </source>
</evidence>
<organism evidence="6 7">
    <name type="scientific">Anaerocolumna sedimenticola</name>
    <dbReference type="NCBI Taxonomy" id="2696063"/>
    <lineage>
        <taxon>Bacteria</taxon>
        <taxon>Bacillati</taxon>
        <taxon>Bacillota</taxon>
        <taxon>Clostridia</taxon>
        <taxon>Lachnospirales</taxon>
        <taxon>Lachnospiraceae</taxon>
        <taxon>Anaerocolumna</taxon>
    </lineage>
</organism>
<name>A0A6P1TKL1_9FIRM</name>
<dbReference type="EMBL" id="CP048000">
    <property type="protein sequence ID" value="QHQ60669.1"/>
    <property type="molecule type" value="Genomic_DNA"/>
</dbReference>
<dbReference type="SUPFAM" id="SSF141457">
    <property type="entry name" value="BH3618-like"/>
    <property type="match status" value="1"/>
</dbReference>